<dbReference type="Proteomes" id="UP001154078">
    <property type="component" value="Chromosome 2"/>
</dbReference>
<accession>A0A9P0AUW0</accession>
<gene>
    <name evidence="1" type="ORF">MELIAE_LOCUS3599</name>
</gene>
<dbReference type="AlphaFoldDB" id="A0A9P0AUW0"/>
<keyword evidence="2" id="KW-1185">Reference proteome</keyword>
<dbReference type="EMBL" id="OV121133">
    <property type="protein sequence ID" value="CAH0550881.1"/>
    <property type="molecule type" value="Genomic_DNA"/>
</dbReference>
<evidence type="ECO:0000313" key="2">
    <source>
        <dbReference type="Proteomes" id="UP001154078"/>
    </source>
</evidence>
<reference evidence="1" key="1">
    <citation type="submission" date="2021-12" db="EMBL/GenBank/DDBJ databases">
        <authorList>
            <person name="King R."/>
        </authorList>
    </citation>
    <scope>NUCLEOTIDE SEQUENCE</scope>
</reference>
<sequence length="285" mass="33032">MTTEKPFRDQPSNLNLLLKQQIIRQLEEANEDHYKRPNYEDCVTIDKKTTISKKIYSSESDFEGLRMTLANTQINESTAAENHKLMCDHYDLLEQVLEHVVQYVECIILESKSMNRLSIALNAFAISDNLITGDATQHFNTLCESPNLATLEEVRTKLFVCLNSNENINSLRYECEEKKRDFHLALKNFKIILEVMNINNSSLKKLQHQFEEVLMKYQECRCVLDKELPYVIAERSKVLSECLGLLGQDMETRLEDKLHFSNQIKKLKTSIDGDGYALVKKEDNV</sequence>
<protein>
    <submittedName>
        <fullName evidence="1">Uncharacterized protein</fullName>
    </submittedName>
</protein>
<evidence type="ECO:0000313" key="1">
    <source>
        <dbReference type="EMBL" id="CAH0550881.1"/>
    </source>
</evidence>
<proteinExistence type="predicted"/>
<organism evidence="1 2">
    <name type="scientific">Brassicogethes aeneus</name>
    <name type="common">Rape pollen beetle</name>
    <name type="synonym">Meligethes aeneus</name>
    <dbReference type="NCBI Taxonomy" id="1431903"/>
    <lineage>
        <taxon>Eukaryota</taxon>
        <taxon>Metazoa</taxon>
        <taxon>Ecdysozoa</taxon>
        <taxon>Arthropoda</taxon>
        <taxon>Hexapoda</taxon>
        <taxon>Insecta</taxon>
        <taxon>Pterygota</taxon>
        <taxon>Neoptera</taxon>
        <taxon>Endopterygota</taxon>
        <taxon>Coleoptera</taxon>
        <taxon>Polyphaga</taxon>
        <taxon>Cucujiformia</taxon>
        <taxon>Nitidulidae</taxon>
        <taxon>Meligethinae</taxon>
        <taxon>Brassicogethes</taxon>
    </lineage>
</organism>
<name>A0A9P0AUW0_BRAAE</name>
<dbReference type="OrthoDB" id="6690373at2759"/>